<feature type="region of interest" description="Disordered" evidence="1">
    <location>
        <begin position="27"/>
        <end position="55"/>
    </location>
</feature>
<organism evidence="2 3">
    <name type="scientific">Aspergillus granulosus</name>
    <dbReference type="NCBI Taxonomy" id="176169"/>
    <lineage>
        <taxon>Eukaryota</taxon>
        <taxon>Fungi</taxon>
        <taxon>Dikarya</taxon>
        <taxon>Ascomycota</taxon>
        <taxon>Pezizomycotina</taxon>
        <taxon>Eurotiomycetes</taxon>
        <taxon>Eurotiomycetidae</taxon>
        <taxon>Eurotiales</taxon>
        <taxon>Aspergillaceae</taxon>
        <taxon>Aspergillus</taxon>
        <taxon>Aspergillus subgen. Nidulantes</taxon>
    </lineage>
</organism>
<dbReference type="Proteomes" id="UP001610334">
    <property type="component" value="Unassembled WGS sequence"/>
</dbReference>
<keyword evidence="3" id="KW-1185">Reference proteome</keyword>
<dbReference type="EMBL" id="JBFXLT010000214">
    <property type="protein sequence ID" value="KAL2802041.1"/>
    <property type="molecule type" value="Genomic_DNA"/>
</dbReference>
<accession>A0ABR4GSQ3</accession>
<reference evidence="2 3" key="1">
    <citation type="submission" date="2024-07" db="EMBL/GenBank/DDBJ databases">
        <title>Section-level genome sequencing and comparative genomics of Aspergillus sections Usti and Cavernicolus.</title>
        <authorList>
            <consortium name="Lawrence Berkeley National Laboratory"/>
            <person name="Nybo J.L."/>
            <person name="Vesth T.C."/>
            <person name="Theobald S."/>
            <person name="Frisvad J.C."/>
            <person name="Larsen T.O."/>
            <person name="Kjaerboelling I."/>
            <person name="Rothschild-Mancinelli K."/>
            <person name="Lyhne E.K."/>
            <person name="Kogle M.E."/>
            <person name="Barry K."/>
            <person name="Clum A."/>
            <person name="Na H."/>
            <person name="Ledsgaard L."/>
            <person name="Lin J."/>
            <person name="Lipzen A."/>
            <person name="Kuo A."/>
            <person name="Riley R."/>
            <person name="Mondo S."/>
            <person name="Labutti K."/>
            <person name="Haridas S."/>
            <person name="Pangalinan J."/>
            <person name="Salamov A.A."/>
            <person name="Simmons B.A."/>
            <person name="Magnuson J.K."/>
            <person name="Chen J."/>
            <person name="Drula E."/>
            <person name="Henrissat B."/>
            <person name="Wiebenga A."/>
            <person name="Lubbers R.J."/>
            <person name="Gomes A.C."/>
            <person name="Makela M.R."/>
            <person name="Stajich J."/>
            <person name="Grigoriev I.V."/>
            <person name="Mortensen U.H."/>
            <person name="De Vries R.P."/>
            <person name="Baker S.E."/>
            <person name="Andersen M.R."/>
        </authorList>
    </citation>
    <scope>NUCLEOTIDE SEQUENCE [LARGE SCALE GENOMIC DNA]</scope>
    <source>
        <strain evidence="2 3">CBS 588.65</strain>
    </source>
</reference>
<comment type="caution">
    <text evidence="2">The sequence shown here is derived from an EMBL/GenBank/DDBJ whole genome shotgun (WGS) entry which is preliminary data.</text>
</comment>
<gene>
    <name evidence="2" type="ORF">BJX63DRAFT_438254</name>
</gene>
<evidence type="ECO:0008006" key="4">
    <source>
        <dbReference type="Google" id="ProtNLM"/>
    </source>
</evidence>
<sequence length="294" mass="32175">MLPLAGTYPSILSALLALAARLRTPSGSERFGSCGPGDDPSPSGTESPSSNALSRHQAAISGIRSKLLHIQTEYTQKGDLEEILAASLLLTIFGFPRQINNWSLHVQGMIALIESTDPAMIESLSVARLVRPFAAHNNIYAFSLGRSEESHQAWLNWDLGPQEGITRAAYTPFEITIGYPQSMITLIAIMSGTFEDTRKYGRLSTSLHARLKHAFESAIATTRLPLLRGSNTVATYSGLSWQTMMEVFLESWTLPPIPQHLSFQLSTAIFTACECIRKAGLIYLWRGGFDADAT</sequence>
<dbReference type="InterPro" id="IPR021858">
    <property type="entry name" value="Fun_TF"/>
</dbReference>
<evidence type="ECO:0000313" key="2">
    <source>
        <dbReference type="EMBL" id="KAL2802041.1"/>
    </source>
</evidence>
<proteinExistence type="predicted"/>
<evidence type="ECO:0000256" key="1">
    <source>
        <dbReference type="SAM" id="MobiDB-lite"/>
    </source>
</evidence>
<protein>
    <recommendedName>
        <fullName evidence="4">Transcription factor domain-containing protein</fullName>
    </recommendedName>
</protein>
<name>A0ABR4GSQ3_9EURO</name>
<feature type="compositionally biased region" description="Polar residues" evidence="1">
    <location>
        <begin position="42"/>
        <end position="54"/>
    </location>
</feature>
<evidence type="ECO:0000313" key="3">
    <source>
        <dbReference type="Proteomes" id="UP001610334"/>
    </source>
</evidence>
<dbReference type="Pfam" id="PF11951">
    <property type="entry name" value="Fungal_trans_2"/>
    <property type="match status" value="1"/>
</dbReference>